<gene>
    <name evidence="1" type="ORF">CEXT_747531</name>
</gene>
<reference evidence="1 2" key="1">
    <citation type="submission" date="2021-06" db="EMBL/GenBank/DDBJ databases">
        <title>Caerostris extrusa draft genome.</title>
        <authorList>
            <person name="Kono N."/>
            <person name="Arakawa K."/>
        </authorList>
    </citation>
    <scope>NUCLEOTIDE SEQUENCE [LARGE SCALE GENOMIC DNA]</scope>
</reference>
<comment type="caution">
    <text evidence="1">The sequence shown here is derived from an EMBL/GenBank/DDBJ whole genome shotgun (WGS) entry which is preliminary data.</text>
</comment>
<protein>
    <submittedName>
        <fullName evidence="1">Uncharacterized protein</fullName>
    </submittedName>
</protein>
<name>A0AAV4T4R1_CAEEX</name>
<sequence>MLAPSSIVAQRRIDWSHYRAAKCGQVRSDRFTCVDSAGASVSGQQVTDGLHPLPHSCGNTWIVKAKNGQILLLLQPECRINDMSFWRCLHLFIRRFLGPEGSMVP</sequence>
<keyword evidence="2" id="KW-1185">Reference proteome</keyword>
<accession>A0AAV4T4R1</accession>
<dbReference type="Proteomes" id="UP001054945">
    <property type="component" value="Unassembled WGS sequence"/>
</dbReference>
<evidence type="ECO:0000313" key="1">
    <source>
        <dbReference type="EMBL" id="GIY41164.1"/>
    </source>
</evidence>
<evidence type="ECO:0000313" key="2">
    <source>
        <dbReference type="Proteomes" id="UP001054945"/>
    </source>
</evidence>
<dbReference type="AlphaFoldDB" id="A0AAV4T4R1"/>
<organism evidence="1 2">
    <name type="scientific">Caerostris extrusa</name>
    <name type="common">Bark spider</name>
    <name type="synonym">Caerostris bankana</name>
    <dbReference type="NCBI Taxonomy" id="172846"/>
    <lineage>
        <taxon>Eukaryota</taxon>
        <taxon>Metazoa</taxon>
        <taxon>Ecdysozoa</taxon>
        <taxon>Arthropoda</taxon>
        <taxon>Chelicerata</taxon>
        <taxon>Arachnida</taxon>
        <taxon>Araneae</taxon>
        <taxon>Araneomorphae</taxon>
        <taxon>Entelegynae</taxon>
        <taxon>Araneoidea</taxon>
        <taxon>Araneidae</taxon>
        <taxon>Caerostris</taxon>
    </lineage>
</organism>
<dbReference type="EMBL" id="BPLR01010699">
    <property type="protein sequence ID" value="GIY41164.1"/>
    <property type="molecule type" value="Genomic_DNA"/>
</dbReference>
<proteinExistence type="predicted"/>